<comment type="caution">
    <text evidence="1">The sequence shown here is derived from an EMBL/GenBank/DDBJ whole genome shotgun (WGS) entry which is preliminary data.</text>
</comment>
<dbReference type="EMBL" id="JARRAF010000026">
    <property type="protein sequence ID" value="MDK2125892.1"/>
    <property type="molecule type" value="Genomic_DNA"/>
</dbReference>
<proteinExistence type="predicted"/>
<organism evidence="1 2">
    <name type="scientific">Parachitinimonas caeni</name>
    <dbReference type="NCBI Taxonomy" id="3031301"/>
    <lineage>
        <taxon>Bacteria</taxon>
        <taxon>Pseudomonadati</taxon>
        <taxon>Pseudomonadota</taxon>
        <taxon>Betaproteobacteria</taxon>
        <taxon>Neisseriales</taxon>
        <taxon>Chitinibacteraceae</taxon>
        <taxon>Parachitinimonas</taxon>
    </lineage>
</organism>
<sequence length="125" mass="14056">MTISPIQQIVAAIRQEMVSAVGSPENRPPRRATMLRTPQHERVAPAGLQTTMARRVRAISKDDPDRGRKAFRVFLESLLLTELGEELINDPEFHLLVDRVQQQMEANGQVASQIDLAIRHLLAEP</sequence>
<gene>
    <name evidence="1" type="ORF">PZA18_17705</name>
</gene>
<keyword evidence="2" id="KW-1185">Reference proteome</keyword>
<dbReference type="Proteomes" id="UP001172778">
    <property type="component" value="Unassembled WGS sequence"/>
</dbReference>
<reference evidence="1" key="1">
    <citation type="submission" date="2023-03" db="EMBL/GenBank/DDBJ databases">
        <title>Chitinimonas shenzhenensis gen. nov., sp. nov., a novel member of family Burkholderiaceae isolated from activated sludge collected in Shen Zhen, China.</title>
        <authorList>
            <person name="Wang X."/>
        </authorList>
    </citation>
    <scope>NUCLEOTIDE SEQUENCE</scope>
    <source>
        <strain evidence="1">DQS-5</strain>
    </source>
</reference>
<name>A0ABT7E4P8_9NEIS</name>
<dbReference type="RefSeq" id="WP_284102205.1">
    <property type="nucleotide sequence ID" value="NZ_JARRAF010000026.1"/>
</dbReference>
<protein>
    <submittedName>
        <fullName evidence="1">Uncharacterized protein</fullName>
    </submittedName>
</protein>
<evidence type="ECO:0000313" key="1">
    <source>
        <dbReference type="EMBL" id="MDK2125892.1"/>
    </source>
</evidence>
<accession>A0ABT7E4P8</accession>
<evidence type="ECO:0000313" key="2">
    <source>
        <dbReference type="Proteomes" id="UP001172778"/>
    </source>
</evidence>